<reference evidence="2" key="1">
    <citation type="submission" date="2021-01" db="EMBL/GenBank/DDBJ databases">
        <authorList>
            <consortium name="Genoscope - CEA"/>
            <person name="William W."/>
        </authorList>
    </citation>
    <scope>NUCLEOTIDE SEQUENCE</scope>
</reference>
<dbReference type="Proteomes" id="UP000683925">
    <property type="component" value="Unassembled WGS sequence"/>
</dbReference>
<sequence length="494" mass="57691">MLLTRLRVFSSQGRIRQQRQEQKIIDPKESIQIEDVDARNQKSKSTPTLKFLCQNHGQEIIMAKLDEKNKLQYSCVECISKNQGKYITLQQLQQQFVAFSLQSERLLKYCLYLREQNMNQAITNFKELANRYNQTINLQITQLQENQKSFEEIVKKNLQFKNHNIYQLEQLQLLEILEPIFQDQNPNHYSKIIEKQLELDKQLNSKFEQQMKEFQMHNSKLIQFDQFDHQLISKKLEKIIGFYKLNQQDVQNDQEITNLENQINEFLLNKLQNNFLNECDKVDTDQEQLIEKIKKVQGQFKEKEIEYQNLEKLKTQLNSVVLCNSIESILSNPYQPQFNSSYKLAGYQIITPKAVSASKGGFGLAVMQPPLAKDKLTTFAFKINLRNAWAGVGICHLQTAQGFNYDMNANYKQTNHNVYIACAGGFRISSCGFTQSSFTYGENSIVHCQYDPKNNKLNLLHQNDGNTYQMEIHNYNLDMSPCVMLYGTAEIEQI</sequence>
<evidence type="ECO:0000313" key="2">
    <source>
        <dbReference type="EMBL" id="CAD8187650.1"/>
    </source>
</evidence>
<name>A0A8S1WGC7_PAROT</name>
<dbReference type="EMBL" id="CAJJDP010000089">
    <property type="protein sequence ID" value="CAD8187650.1"/>
    <property type="molecule type" value="Genomic_DNA"/>
</dbReference>
<keyword evidence="3" id="KW-1185">Reference proteome</keyword>
<accession>A0A8S1WGC7</accession>
<comment type="caution">
    <text evidence="2">The sequence shown here is derived from an EMBL/GenBank/DDBJ whole genome shotgun (WGS) entry which is preliminary data.</text>
</comment>
<dbReference type="AlphaFoldDB" id="A0A8S1WGC7"/>
<evidence type="ECO:0000256" key="1">
    <source>
        <dbReference type="SAM" id="Coils"/>
    </source>
</evidence>
<feature type="coiled-coil region" evidence="1">
    <location>
        <begin position="286"/>
        <end position="320"/>
    </location>
</feature>
<protein>
    <recommendedName>
        <fullName evidence="4">TLDc domain-containing protein</fullName>
    </recommendedName>
</protein>
<organism evidence="2 3">
    <name type="scientific">Paramecium octaurelia</name>
    <dbReference type="NCBI Taxonomy" id="43137"/>
    <lineage>
        <taxon>Eukaryota</taxon>
        <taxon>Sar</taxon>
        <taxon>Alveolata</taxon>
        <taxon>Ciliophora</taxon>
        <taxon>Intramacronucleata</taxon>
        <taxon>Oligohymenophorea</taxon>
        <taxon>Peniculida</taxon>
        <taxon>Parameciidae</taxon>
        <taxon>Paramecium</taxon>
    </lineage>
</organism>
<evidence type="ECO:0000313" key="3">
    <source>
        <dbReference type="Proteomes" id="UP000683925"/>
    </source>
</evidence>
<proteinExistence type="predicted"/>
<gene>
    <name evidence="2" type="ORF">POCTA_138.1.T0900205</name>
</gene>
<evidence type="ECO:0008006" key="4">
    <source>
        <dbReference type="Google" id="ProtNLM"/>
    </source>
</evidence>
<keyword evidence="1" id="KW-0175">Coiled coil</keyword>